<gene>
    <name evidence="1" type="ORF">LTLLF_186410</name>
</gene>
<evidence type="ECO:0000313" key="2">
    <source>
        <dbReference type="Proteomes" id="UP000710432"/>
    </source>
</evidence>
<evidence type="ECO:0000313" key="1">
    <source>
        <dbReference type="EMBL" id="KAH0503507.1"/>
    </source>
</evidence>
<proteinExistence type="predicted"/>
<dbReference type="AlphaFoldDB" id="A0A8J6G4I1"/>
<name>A0A8J6G4I1_MICOH</name>
<organism evidence="1 2">
    <name type="scientific">Microtus ochrogaster</name>
    <name type="common">Prairie vole</name>
    <dbReference type="NCBI Taxonomy" id="79684"/>
    <lineage>
        <taxon>Eukaryota</taxon>
        <taxon>Metazoa</taxon>
        <taxon>Chordata</taxon>
        <taxon>Craniata</taxon>
        <taxon>Vertebrata</taxon>
        <taxon>Euteleostomi</taxon>
        <taxon>Mammalia</taxon>
        <taxon>Eutheria</taxon>
        <taxon>Euarchontoglires</taxon>
        <taxon>Glires</taxon>
        <taxon>Rodentia</taxon>
        <taxon>Myomorpha</taxon>
        <taxon>Muroidea</taxon>
        <taxon>Cricetidae</taxon>
        <taxon>Arvicolinae</taxon>
        <taxon>Microtus</taxon>
    </lineage>
</organism>
<protein>
    <submittedName>
        <fullName evidence="1">Small glutamine-rich tetratricopeptide repeat-containing protein beta</fullName>
    </submittedName>
</protein>
<comment type="caution">
    <text evidence="1">The sequence shown here is derived from an EMBL/GenBank/DDBJ whole genome shotgun (WGS) entry which is preliminary data.</text>
</comment>
<accession>A0A8J6G4I1</accession>
<dbReference type="EMBL" id="JAATJU010025500">
    <property type="protein sequence ID" value="KAH0503507.1"/>
    <property type="molecule type" value="Genomic_DNA"/>
</dbReference>
<dbReference type="Proteomes" id="UP000710432">
    <property type="component" value="Unassembled WGS sequence"/>
</dbReference>
<sequence>MQLLDICHCHCEVASPTGTGLSFGLASLINNPPFITMASSLRQNPWVPQLMLGMMTNAIVGPAAGAGGLTDLSSLIQVGQQFAQQIQPQNPELIEQLRHHIRSRSLSSSTEEHS</sequence>
<reference evidence="1" key="1">
    <citation type="submission" date="2020-03" db="EMBL/GenBank/DDBJ databases">
        <title>Studies in the Genomics of Life Span.</title>
        <authorList>
            <person name="Glass D."/>
        </authorList>
    </citation>
    <scope>NUCLEOTIDE SEQUENCE</scope>
    <source>
        <strain evidence="1">LTLLF</strain>
        <tissue evidence="1">Muscle</tissue>
    </source>
</reference>